<dbReference type="AlphaFoldDB" id="A0AAW0GP52"/>
<protein>
    <submittedName>
        <fullName evidence="1">Uncharacterized protein</fullName>
    </submittedName>
</protein>
<evidence type="ECO:0000313" key="2">
    <source>
        <dbReference type="Proteomes" id="UP001385951"/>
    </source>
</evidence>
<dbReference type="Proteomes" id="UP001385951">
    <property type="component" value="Unassembled WGS sequence"/>
</dbReference>
<keyword evidence="2" id="KW-1185">Reference proteome</keyword>
<sequence>MSCPDHIIDDVERARNNITTAFKVAQAVYSTIVNNDYNPDDLRRDVAPLQTTCDKILASFKSTQLHASSVEAYWASSVANEFVTNDVRTLTNDNTPLEERKRFLLEDVLPNKFGQIVAHLDLVIGSFNSPSLPDEVADHVGVAQSIFNKYDLGQLGDAIGLIFDNIPQDVATFKETFNYFRKEATKVNNQLMDLTAEKVDTKEFDAGIIEASSLASDLRDILARYATVVPSASSS</sequence>
<comment type="caution">
    <text evidence="1">The sequence shown here is derived from an EMBL/GenBank/DDBJ whole genome shotgun (WGS) entry which is preliminary data.</text>
</comment>
<evidence type="ECO:0000313" key="1">
    <source>
        <dbReference type="EMBL" id="KAK7691276.1"/>
    </source>
</evidence>
<reference evidence="1 2" key="1">
    <citation type="submission" date="2022-09" db="EMBL/GenBank/DDBJ databases">
        <authorList>
            <person name="Palmer J.M."/>
        </authorList>
    </citation>
    <scope>NUCLEOTIDE SEQUENCE [LARGE SCALE GENOMIC DNA]</scope>
    <source>
        <strain evidence="1 2">DSM 7382</strain>
    </source>
</reference>
<accession>A0AAW0GP52</accession>
<organism evidence="1 2">
    <name type="scientific">Cerrena zonata</name>
    <dbReference type="NCBI Taxonomy" id="2478898"/>
    <lineage>
        <taxon>Eukaryota</taxon>
        <taxon>Fungi</taxon>
        <taxon>Dikarya</taxon>
        <taxon>Basidiomycota</taxon>
        <taxon>Agaricomycotina</taxon>
        <taxon>Agaricomycetes</taxon>
        <taxon>Polyporales</taxon>
        <taxon>Cerrenaceae</taxon>
        <taxon>Cerrena</taxon>
    </lineage>
</organism>
<name>A0AAW0GP52_9APHY</name>
<dbReference type="EMBL" id="JASBNA010000005">
    <property type="protein sequence ID" value="KAK7691276.1"/>
    <property type="molecule type" value="Genomic_DNA"/>
</dbReference>
<gene>
    <name evidence="1" type="ORF">QCA50_004669</name>
</gene>
<proteinExistence type="predicted"/>